<dbReference type="GO" id="GO:0042759">
    <property type="term" value="P:long-chain fatty acid biosynthetic process"/>
    <property type="evidence" value="ECO:0007669"/>
    <property type="project" value="TreeGrafter"/>
</dbReference>
<evidence type="ECO:0000256" key="5">
    <source>
        <dbReference type="RuleBase" id="RU366019"/>
    </source>
</evidence>
<dbReference type="InterPro" id="IPR006823">
    <property type="entry name" value="Ceramidase_alk"/>
</dbReference>
<protein>
    <recommendedName>
        <fullName evidence="5">Neutral ceramidase</fullName>
        <ecNumber evidence="5">3.5.1.23</ecNumber>
    </recommendedName>
</protein>
<comment type="catalytic activity">
    <reaction evidence="5">
        <text>an N-acylsphing-4-enine + H2O = sphing-4-enine + a fatty acid</text>
        <dbReference type="Rhea" id="RHEA:20856"/>
        <dbReference type="ChEBI" id="CHEBI:15377"/>
        <dbReference type="ChEBI" id="CHEBI:28868"/>
        <dbReference type="ChEBI" id="CHEBI:52639"/>
        <dbReference type="ChEBI" id="CHEBI:57756"/>
        <dbReference type="EC" id="3.5.1.23"/>
    </reaction>
</comment>
<feature type="binding site" evidence="4">
    <location>
        <position position="460"/>
    </location>
    <ligand>
        <name>Zn(2+)</name>
        <dbReference type="ChEBI" id="CHEBI:29105"/>
    </ligand>
</feature>
<feature type="domain" description="Neutral/alkaline non-lysosomal ceramidase N-terminal" evidence="6">
    <location>
        <begin position="15"/>
        <end position="489"/>
    </location>
</feature>
<dbReference type="NCBIfam" id="NF041649">
    <property type="entry name" value="ceramidase_neut"/>
    <property type="match status" value="1"/>
</dbReference>
<keyword evidence="4" id="KW-0862">Zinc</keyword>
<keyword evidence="5" id="KW-0443">Lipid metabolism</keyword>
<dbReference type="Gene3D" id="2.60.40.2300">
    <property type="entry name" value="Neutral/alkaline non-lysosomal ceramidase, C-terminal domain"/>
    <property type="match status" value="1"/>
</dbReference>
<keyword evidence="4" id="KW-0479">Metal-binding</keyword>
<proteinExistence type="inferred from homology"/>
<keyword evidence="2 5" id="KW-0378">Hydrolase</keyword>
<feature type="binding site" evidence="4">
    <location>
        <position position="211"/>
    </location>
    <ligand>
        <name>Zn(2+)</name>
        <dbReference type="ChEBI" id="CHEBI:29105"/>
    </ligand>
</feature>
<comment type="similarity">
    <text evidence="1 5">Belongs to the neutral ceramidase family.</text>
</comment>
<comment type="cofactor">
    <cofactor evidence="4">
        <name>Zn(2+)</name>
        <dbReference type="ChEBI" id="CHEBI:29105"/>
    </cofactor>
    <text evidence="4">Binds 1 zinc ion per subunit.</text>
</comment>
<dbReference type="Pfam" id="PF17048">
    <property type="entry name" value="Ceramidse_alk_C"/>
    <property type="match status" value="1"/>
</dbReference>
<accession>A0A7I7MSU8</accession>
<dbReference type="GO" id="GO:0016020">
    <property type="term" value="C:membrane"/>
    <property type="evidence" value="ECO:0007669"/>
    <property type="project" value="GOC"/>
</dbReference>
<dbReference type="GO" id="GO:0005576">
    <property type="term" value="C:extracellular region"/>
    <property type="evidence" value="ECO:0007669"/>
    <property type="project" value="TreeGrafter"/>
</dbReference>
<evidence type="ECO:0000256" key="1">
    <source>
        <dbReference type="ARBA" id="ARBA00009835"/>
    </source>
</evidence>
<gene>
    <name evidence="8" type="ORF">MSHI_27730</name>
</gene>
<evidence type="ECO:0000313" key="9">
    <source>
        <dbReference type="Proteomes" id="UP000467236"/>
    </source>
</evidence>
<dbReference type="EMBL" id="AP022575">
    <property type="protein sequence ID" value="BBX74867.1"/>
    <property type="molecule type" value="Genomic_DNA"/>
</dbReference>
<dbReference type="GO" id="GO:0046514">
    <property type="term" value="P:ceramide catabolic process"/>
    <property type="evidence" value="ECO:0007669"/>
    <property type="project" value="InterPro"/>
</dbReference>
<organism evidence="8 9">
    <name type="scientific">Mycobacterium shinjukuense</name>
    <dbReference type="NCBI Taxonomy" id="398694"/>
    <lineage>
        <taxon>Bacteria</taxon>
        <taxon>Bacillati</taxon>
        <taxon>Actinomycetota</taxon>
        <taxon>Actinomycetes</taxon>
        <taxon>Mycobacteriales</taxon>
        <taxon>Mycobacteriaceae</taxon>
        <taxon>Mycobacterium</taxon>
    </lineage>
</organism>
<dbReference type="GO" id="GO:0017040">
    <property type="term" value="F:N-acylsphingosine amidohydrolase activity"/>
    <property type="evidence" value="ECO:0007669"/>
    <property type="project" value="UniProtKB-UniRule"/>
</dbReference>
<reference evidence="8 9" key="1">
    <citation type="journal article" date="2019" name="Emerg. Microbes Infect.">
        <title>Comprehensive subspecies identification of 175 nontuberculous mycobacteria species based on 7547 genomic profiles.</title>
        <authorList>
            <person name="Matsumoto Y."/>
            <person name="Kinjo T."/>
            <person name="Motooka D."/>
            <person name="Nabeya D."/>
            <person name="Jung N."/>
            <person name="Uechi K."/>
            <person name="Horii T."/>
            <person name="Iida T."/>
            <person name="Fujita J."/>
            <person name="Nakamura S."/>
        </authorList>
    </citation>
    <scope>NUCLEOTIDE SEQUENCE [LARGE SCALE GENOMIC DNA]</scope>
    <source>
        <strain evidence="8 9">JCM 14233</strain>
    </source>
</reference>
<dbReference type="InterPro" id="IPR038445">
    <property type="entry name" value="NCDase_C_sf"/>
</dbReference>
<feature type="binding site" evidence="4">
    <location>
        <position position="103"/>
    </location>
    <ligand>
        <name>Zn(2+)</name>
        <dbReference type="ChEBI" id="CHEBI:29105"/>
    </ligand>
</feature>
<dbReference type="GO" id="GO:0046872">
    <property type="term" value="F:metal ion binding"/>
    <property type="evidence" value="ECO:0007669"/>
    <property type="project" value="UniProtKB-KW"/>
</dbReference>
<evidence type="ECO:0000256" key="4">
    <source>
        <dbReference type="PIRSR" id="PIRSR606823-2"/>
    </source>
</evidence>
<dbReference type="Pfam" id="PF04734">
    <property type="entry name" value="Ceramidase_alk"/>
    <property type="match status" value="1"/>
</dbReference>
<name>A0A7I7MSU8_9MYCO</name>
<dbReference type="AlphaFoldDB" id="A0A7I7MSU8"/>
<feature type="binding site" evidence="4">
    <location>
        <position position="424"/>
    </location>
    <ligand>
        <name>Zn(2+)</name>
        <dbReference type="ChEBI" id="CHEBI:29105"/>
    </ligand>
</feature>
<evidence type="ECO:0000313" key="8">
    <source>
        <dbReference type="EMBL" id="BBX74867.1"/>
    </source>
</evidence>
<keyword evidence="9" id="KW-1185">Reference proteome</keyword>
<dbReference type="InterPro" id="IPR031329">
    <property type="entry name" value="NEUT/ALK_ceramidase_N"/>
</dbReference>
<dbReference type="KEGG" id="mshj:MSHI_27730"/>
<evidence type="ECO:0000259" key="6">
    <source>
        <dbReference type="Pfam" id="PF04734"/>
    </source>
</evidence>
<evidence type="ECO:0000256" key="3">
    <source>
        <dbReference type="PIRSR" id="PIRSR606823-1"/>
    </source>
</evidence>
<feature type="active site" description="Nucleophile" evidence="3">
    <location>
        <position position="263"/>
    </location>
</feature>
<dbReference type="EC" id="3.5.1.23" evidence="5"/>
<dbReference type="InterPro" id="IPR048153">
    <property type="entry name" value="Ceramidase_neut_Mycobact"/>
</dbReference>
<keyword evidence="5" id="KW-0746">Sphingolipid metabolism</keyword>
<dbReference type="PANTHER" id="PTHR12670:SF1">
    <property type="entry name" value="NEUTRAL CERAMIDASE"/>
    <property type="match status" value="1"/>
</dbReference>
<dbReference type="InterPro" id="IPR031331">
    <property type="entry name" value="NEUT/ALK_ceramidase_C"/>
</dbReference>
<dbReference type="PANTHER" id="PTHR12670">
    <property type="entry name" value="CERAMIDASE"/>
    <property type="match status" value="1"/>
</dbReference>
<dbReference type="GO" id="GO:0046512">
    <property type="term" value="P:sphingosine biosynthetic process"/>
    <property type="evidence" value="ECO:0007669"/>
    <property type="project" value="TreeGrafter"/>
</dbReference>
<sequence length="644" mass="70153">MELPLLVEDGAMLCVGRGIADITGESADCGMLGYGRADQRTAGIHFRLRSRAFVFDDGKARLLLVVADLPLPMQNVTDEVLRRLADCYGDTYAEQNTLITTTHTHAGPGGYCGHLLYNLSTSGFRPVTFQAIVDGIVESVRHAHGDVAPAQVMLSHGELHSASVNRSPSAFDRNPAADRAFFPDRIDPHTTLVRIDRGEATVAAIHFFATHGTSMTNRNRLISGDNKGFAAYHWERTVGGADYLTGQPDFIAAFAQTNPGDMSPHVDGPITGASVPERELENTRRIGLCQFEDAFKQLDRATPIGDGIDARFTYVDLSSVVVRGEYTPDGHQHRTGHPMIAAATMAGTDEGEGFRGFRQGRNPFWDNVSNAIYRFVGSVAAVHAPKAIVVPAHLLNRMHPFVQEIVPVHLVRIGRLYLIGIPGEPTIVAGLRLRRTVASIVGAELADVLCVGYTNAYIHYVTTPEEYLEQRYEGGSTLFGRWQLPALMQTVAGLAEAMRDGRPVPPGPRPQPRQTLSWLRAAPPDSGPFGTVITEPAATYRPGQTVAVEFVSALPNNDLRRGGTFLEVVRREGAGWVRVADDGDWATSFRWQRRGRAGSRVSISWDIPGDTTPGCYRIVHHGTARDGNGTLQAFTATTREFTVG</sequence>
<evidence type="ECO:0000259" key="7">
    <source>
        <dbReference type="Pfam" id="PF17048"/>
    </source>
</evidence>
<feature type="domain" description="Neutral/alkaline non-lysosomal ceramidase C-terminal" evidence="7">
    <location>
        <begin position="493"/>
        <end position="643"/>
    </location>
</feature>
<evidence type="ECO:0000256" key="2">
    <source>
        <dbReference type="ARBA" id="ARBA00022801"/>
    </source>
</evidence>
<dbReference type="Proteomes" id="UP000467236">
    <property type="component" value="Chromosome"/>
</dbReference>